<keyword evidence="3" id="KW-1185">Reference proteome</keyword>
<accession>A0A7K5ENN7</accession>
<protein>
    <submittedName>
        <fullName evidence="2">ETAA1 protein</fullName>
    </submittedName>
</protein>
<dbReference type="GO" id="GO:0006974">
    <property type="term" value="P:DNA damage response"/>
    <property type="evidence" value="ECO:0007669"/>
    <property type="project" value="TreeGrafter"/>
</dbReference>
<gene>
    <name evidence="2" type="primary">Etaa1</name>
    <name evidence="2" type="ORF">POLCAE_R03220</name>
</gene>
<dbReference type="GO" id="GO:0043596">
    <property type="term" value="C:nuclear replication fork"/>
    <property type="evidence" value="ECO:0007669"/>
    <property type="project" value="TreeGrafter"/>
</dbReference>
<feature type="compositionally biased region" description="Polar residues" evidence="1">
    <location>
        <begin position="185"/>
        <end position="203"/>
    </location>
</feature>
<dbReference type="GO" id="GO:0043539">
    <property type="term" value="F:protein serine/threonine kinase activator activity"/>
    <property type="evidence" value="ECO:0007669"/>
    <property type="project" value="TreeGrafter"/>
</dbReference>
<feature type="region of interest" description="Disordered" evidence="1">
    <location>
        <begin position="530"/>
        <end position="562"/>
    </location>
</feature>
<proteinExistence type="predicted"/>
<evidence type="ECO:0000313" key="3">
    <source>
        <dbReference type="Proteomes" id="UP000573697"/>
    </source>
</evidence>
<feature type="region of interest" description="Disordered" evidence="1">
    <location>
        <begin position="769"/>
        <end position="788"/>
    </location>
</feature>
<feature type="region of interest" description="Disordered" evidence="1">
    <location>
        <begin position="397"/>
        <end position="450"/>
    </location>
</feature>
<evidence type="ECO:0000256" key="1">
    <source>
        <dbReference type="SAM" id="MobiDB-lite"/>
    </source>
</evidence>
<feature type="compositionally biased region" description="Polar residues" evidence="1">
    <location>
        <begin position="438"/>
        <end position="450"/>
    </location>
</feature>
<organism evidence="2 3">
    <name type="scientific">Polioptila caerulea</name>
    <name type="common">Blue-grey gnatcatcher</name>
    <dbReference type="NCBI Taxonomy" id="66707"/>
    <lineage>
        <taxon>Eukaryota</taxon>
        <taxon>Metazoa</taxon>
        <taxon>Chordata</taxon>
        <taxon>Craniata</taxon>
        <taxon>Vertebrata</taxon>
        <taxon>Euteleostomi</taxon>
        <taxon>Archelosauria</taxon>
        <taxon>Archosauria</taxon>
        <taxon>Dinosauria</taxon>
        <taxon>Saurischia</taxon>
        <taxon>Theropoda</taxon>
        <taxon>Coelurosauria</taxon>
        <taxon>Aves</taxon>
        <taxon>Neognathae</taxon>
        <taxon>Neoaves</taxon>
        <taxon>Telluraves</taxon>
        <taxon>Australaves</taxon>
        <taxon>Passeriformes</taxon>
        <taxon>Certhiidae</taxon>
        <taxon>Polioptilinae</taxon>
        <taxon>Polioptila</taxon>
    </lineage>
</organism>
<dbReference type="GO" id="GO:2000001">
    <property type="term" value="P:regulation of DNA damage checkpoint"/>
    <property type="evidence" value="ECO:0007669"/>
    <property type="project" value="TreeGrafter"/>
</dbReference>
<name>A0A7K5ENN7_POLCE</name>
<feature type="region of interest" description="Disordered" evidence="1">
    <location>
        <begin position="185"/>
        <end position="204"/>
    </location>
</feature>
<dbReference type="GO" id="GO:0031297">
    <property type="term" value="P:replication fork processing"/>
    <property type="evidence" value="ECO:0007669"/>
    <property type="project" value="TreeGrafter"/>
</dbReference>
<sequence>KTPKRSLSRKSRIPIFSSPINDTETQQEIFWDSHSPIAHRLGSGKAKQSTSRCAVEISEIVNRIAPQDEKAACNEDSLLGTWIGEDAIPCTPVVVKGRARTKLSCTRDPKIKNPEEELMKLAKEFDKNLVKLDAAQVQEKLGHNFIQTTSEPSSNSKDEINMKKQKSLLGECSETDTAVSLKPIGQSTGIPVAQPGQSSSQKSVDLEAEVALHALFDSSTQKCSGQLSQGLSDISLNNSFHKIKSTLEEENLPEKVEGTQHGNSEAYQKDAPFAVGSMNQTEPKPDTDTLTKNPPCLKTQLVASSQPAGVVNDDFDDWGTDLLADDSFVMQITQNPELISTEEPPQIPENLFVHDFRDASRTKQRSSGNSALHGKCDVKPDKIKSVWKSTQNTDLNHIPVSVQSEMKNGSESTKPKSDALPLFPSRSNPHRQPAVKPGNNTHTIPCQSSNVSTIMKPNDLTKVVNQANASHSNQVEIPKKCPLSFDDWNEPKFSDEILDMFCGSDSLWDANYEDDELLYQVCDDIEKQTQSQDVKQGNEKNKTVQEASINSRSNADNSFPVSKQGLPDLLLAQKTNAKQEAPSLNDSCRNSSKIGHGLATTGHVRDCKNNSNPQTVISGPSVECKYTLPTNCHQDPSKDAAKTVSGKWYRSNSVPAGGTDSEVSPVNAVNISNRKALDSSHVLYNAGKIPSSSSGNKTSLVPSKFKFRKINNSPGALRVGSENPGSHSGVGITLQGLEGSKNRVNVTLHSKLDNKKSPFKRHLSESFAQTTSVSVVEQKNRKCSQEEIERKKQEALARRKSRTQAVFKDA</sequence>
<dbReference type="AlphaFoldDB" id="A0A7K5ENN7"/>
<feature type="compositionally biased region" description="Polar residues" evidence="1">
    <location>
        <begin position="544"/>
        <end position="561"/>
    </location>
</feature>
<feature type="non-terminal residue" evidence="2">
    <location>
        <position position="810"/>
    </location>
</feature>
<dbReference type="PANTHER" id="PTHR16434:SF2">
    <property type="entry name" value="EWING'S TUMOR-ASSOCIATED ANTIGEN 1"/>
    <property type="match status" value="1"/>
</dbReference>
<feature type="compositionally biased region" description="Polar residues" evidence="1">
    <location>
        <begin position="397"/>
        <end position="412"/>
    </location>
</feature>
<comment type="caution">
    <text evidence="2">The sequence shown here is derived from an EMBL/GenBank/DDBJ whole genome shotgun (WGS) entry which is preliminary data.</text>
</comment>
<feature type="compositionally biased region" description="Basic and acidic residues" evidence="1">
    <location>
        <begin position="778"/>
        <end position="788"/>
    </location>
</feature>
<feature type="non-terminal residue" evidence="2">
    <location>
        <position position="1"/>
    </location>
</feature>
<dbReference type="Pfam" id="PF15350">
    <property type="entry name" value="ETAA1"/>
    <property type="match status" value="2"/>
</dbReference>
<dbReference type="Proteomes" id="UP000573697">
    <property type="component" value="Unassembled WGS sequence"/>
</dbReference>
<dbReference type="PANTHER" id="PTHR16434">
    <property type="entry name" value="EWING'S TUMOR-ASSOCIATED ANTIGEN 1 ETAA1"/>
    <property type="match status" value="1"/>
</dbReference>
<evidence type="ECO:0000313" key="2">
    <source>
        <dbReference type="EMBL" id="NWS34296.1"/>
    </source>
</evidence>
<reference evidence="2 3" key="1">
    <citation type="submission" date="2019-09" db="EMBL/GenBank/DDBJ databases">
        <title>Bird 10,000 Genomes (B10K) Project - Family phase.</title>
        <authorList>
            <person name="Zhang G."/>
        </authorList>
    </citation>
    <scope>NUCLEOTIDE SEQUENCE [LARGE SCALE GENOMIC DNA]</scope>
    <source>
        <strain evidence="2">B10K-DU-001-66</strain>
        <tissue evidence="2">Muscle</tissue>
    </source>
</reference>
<dbReference type="InterPro" id="IPR029406">
    <property type="entry name" value="ETAA1"/>
</dbReference>
<feature type="region of interest" description="Disordered" evidence="1">
    <location>
        <begin position="250"/>
        <end position="295"/>
    </location>
</feature>
<dbReference type="EMBL" id="VYXF01010817">
    <property type="protein sequence ID" value="NWS34296.1"/>
    <property type="molecule type" value="Genomic_DNA"/>
</dbReference>